<evidence type="ECO:0000256" key="1">
    <source>
        <dbReference type="ARBA" id="ARBA00006592"/>
    </source>
</evidence>
<dbReference type="SUPFAM" id="SSF50104">
    <property type="entry name" value="Translation proteins SH3-like domain"/>
    <property type="match status" value="1"/>
</dbReference>
<reference evidence="5 6" key="1">
    <citation type="submission" date="2017-03" db="EMBL/GenBank/DDBJ databases">
        <title>WGS assembly of Porphyra umbilicalis.</title>
        <authorList>
            <person name="Brawley S.H."/>
            <person name="Blouin N.A."/>
            <person name="Ficko-Blean E."/>
            <person name="Wheeler G.L."/>
            <person name="Lohr M."/>
            <person name="Goodson H.V."/>
            <person name="Jenkins J.W."/>
            <person name="Blaby-Haas C.E."/>
            <person name="Helliwell K.E."/>
            <person name="Chan C."/>
            <person name="Marriage T."/>
            <person name="Bhattacharya D."/>
            <person name="Klein A.S."/>
            <person name="Badis Y."/>
            <person name="Brodie J."/>
            <person name="Cao Y."/>
            <person name="Collen J."/>
            <person name="Dittami S.M."/>
            <person name="Gachon C.M."/>
            <person name="Green B.R."/>
            <person name="Karpowicz S."/>
            <person name="Kim J.W."/>
            <person name="Kudahl U."/>
            <person name="Lin S."/>
            <person name="Michel G."/>
            <person name="Mittag M."/>
            <person name="Olson B.J."/>
            <person name="Pangilinan J."/>
            <person name="Peng Y."/>
            <person name="Qiu H."/>
            <person name="Shu S."/>
            <person name="Singer J.T."/>
            <person name="Smith A.G."/>
            <person name="Sprecher B.N."/>
            <person name="Wagner V."/>
            <person name="Wang W."/>
            <person name="Wang Z.-Y."/>
            <person name="Yan J."/>
            <person name="Yarish C."/>
            <person name="Zoeuner-Riek S."/>
            <person name="Zhuang Y."/>
            <person name="Zou Y."/>
            <person name="Lindquist E.A."/>
            <person name="Grimwood J."/>
            <person name="Barry K."/>
            <person name="Rokhsar D.S."/>
            <person name="Schmutz J."/>
            <person name="Stiller J.W."/>
            <person name="Grossman A.R."/>
            <person name="Prochnik S.E."/>
        </authorList>
    </citation>
    <scope>NUCLEOTIDE SEQUENCE [LARGE SCALE GENOMIC DNA]</scope>
    <source>
        <strain evidence="5">4086291</strain>
    </source>
</reference>
<dbReference type="InterPro" id="IPR002784">
    <property type="entry name" value="Ribosomal_eL14_dom"/>
</dbReference>
<organism evidence="5 6">
    <name type="scientific">Porphyra umbilicalis</name>
    <name type="common">Purple laver</name>
    <name type="synonym">Red alga</name>
    <dbReference type="NCBI Taxonomy" id="2786"/>
    <lineage>
        <taxon>Eukaryota</taxon>
        <taxon>Rhodophyta</taxon>
        <taxon>Bangiophyceae</taxon>
        <taxon>Bangiales</taxon>
        <taxon>Bangiaceae</taxon>
        <taxon>Porphyra</taxon>
    </lineage>
</organism>
<sequence>MPYARFVQIGRVCLVNYGPMRGSLVVVVNVVDHNRVLVEGPAAGISRQVIRLTRLSLTDLMVPIQLGARPGTLAKAYAKAGIDEAWAASSWGKKLSTRSKRANLSDYDRFKVMVARKTKSRAIGKEVKRLKKAAA</sequence>
<keyword evidence="2" id="KW-0689">Ribosomal protein</keyword>
<dbReference type="GO" id="GO:0042273">
    <property type="term" value="P:ribosomal large subunit biogenesis"/>
    <property type="evidence" value="ECO:0007669"/>
    <property type="project" value="TreeGrafter"/>
</dbReference>
<dbReference type="EMBL" id="KV918931">
    <property type="protein sequence ID" value="OSX74765.1"/>
    <property type="molecule type" value="Genomic_DNA"/>
</dbReference>
<protein>
    <recommendedName>
        <fullName evidence="4">Large ribosomal subunit protein eL14 domain-containing protein</fullName>
    </recommendedName>
</protein>
<feature type="domain" description="Large ribosomal subunit protein eL14" evidence="4">
    <location>
        <begin position="47"/>
        <end position="119"/>
    </location>
</feature>
<dbReference type="GO" id="GO:0003735">
    <property type="term" value="F:structural constituent of ribosome"/>
    <property type="evidence" value="ECO:0007669"/>
    <property type="project" value="InterPro"/>
</dbReference>
<evidence type="ECO:0000256" key="2">
    <source>
        <dbReference type="ARBA" id="ARBA00022980"/>
    </source>
</evidence>
<dbReference type="PANTHER" id="PTHR11127:SF2">
    <property type="entry name" value="LARGE RIBOSOMAL SUBUNIT PROTEIN EL14"/>
    <property type="match status" value="1"/>
</dbReference>
<dbReference type="AlphaFoldDB" id="A0A1X6P1X0"/>
<dbReference type="PANTHER" id="PTHR11127">
    <property type="entry name" value="60S RIBOSOMAL PROTEIN L14"/>
    <property type="match status" value="1"/>
</dbReference>
<proteinExistence type="inferred from homology"/>
<dbReference type="GO" id="GO:0003723">
    <property type="term" value="F:RNA binding"/>
    <property type="evidence" value="ECO:0007669"/>
    <property type="project" value="InterPro"/>
</dbReference>
<name>A0A1X6P1X0_PORUM</name>
<dbReference type="GO" id="GO:0006412">
    <property type="term" value="P:translation"/>
    <property type="evidence" value="ECO:0007669"/>
    <property type="project" value="InterPro"/>
</dbReference>
<dbReference type="InterPro" id="IPR008991">
    <property type="entry name" value="Translation_prot_SH3-like_sf"/>
</dbReference>
<dbReference type="GO" id="GO:0022625">
    <property type="term" value="C:cytosolic large ribosomal subunit"/>
    <property type="evidence" value="ECO:0007669"/>
    <property type="project" value="TreeGrafter"/>
</dbReference>
<evidence type="ECO:0000259" key="4">
    <source>
        <dbReference type="Pfam" id="PF01929"/>
    </source>
</evidence>
<evidence type="ECO:0000256" key="3">
    <source>
        <dbReference type="ARBA" id="ARBA00023274"/>
    </source>
</evidence>
<dbReference type="OrthoDB" id="1875589at2759"/>
<evidence type="ECO:0000313" key="5">
    <source>
        <dbReference type="EMBL" id="OSX74765.1"/>
    </source>
</evidence>
<dbReference type="CDD" id="cd23702">
    <property type="entry name" value="eL14"/>
    <property type="match status" value="1"/>
</dbReference>
<dbReference type="InterPro" id="IPR039660">
    <property type="entry name" value="Ribosomal_eL14"/>
</dbReference>
<dbReference type="Pfam" id="PF01929">
    <property type="entry name" value="Ribosomal_L14e"/>
    <property type="match status" value="1"/>
</dbReference>
<dbReference type="InterPro" id="IPR014722">
    <property type="entry name" value="Rib_uL2_dom2"/>
</dbReference>
<dbReference type="Gene3D" id="6.10.250.2270">
    <property type="match status" value="1"/>
</dbReference>
<dbReference type="Gene3D" id="2.30.30.30">
    <property type="match status" value="1"/>
</dbReference>
<dbReference type="Proteomes" id="UP000218209">
    <property type="component" value="Unassembled WGS sequence"/>
</dbReference>
<keyword evidence="3" id="KW-0687">Ribonucleoprotein</keyword>
<gene>
    <name evidence="5" type="ORF">BU14_0268s0006</name>
</gene>
<comment type="similarity">
    <text evidence="1">Belongs to the eukaryotic ribosomal protein eL14 family.</text>
</comment>
<accession>A0A1X6P1X0</accession>
<keyword evidence="6" id="KW-1185">Reference proteome</keyword>
<evidence type="ECO:0000313" key="6">
    <source>
        <dbReference type="Proteomes" id="UP000218209"/>
    </source>
</evidence>